<evidence type="ECO:0000313" key="1">
    <source>
        <dbReference type="EMBL" id="RRB15078.1"/>
    </source>
</evidence>
<protein>
    <submittedName>
        <fullName evidence="1">DUF72 domain-containing protein</fullName>
    </submittedName>
</protein>
<gene>
    <name evidence="1" type="ORF">EHT87_11025</name>
</gene>
<dbReference type="PANTHER" id="PTHR30348:SF4">
    <property type="entry name" value="DUF72 DOMAIN-CONTAINING PROTEIN"/>
    <property type="match status" value="1"/>
</dbReference>
<name>A0A3P1CPC2_9BACT</name>
<dbReference type="Proteomes" id="UP000274271">
    <property type="component" value="Unassembled WGS sequence"/>
</dbReference>
<evidence type="ECO:0000313" key="2">
    <source>
        <dbReference type="Proteomes" id="UP000274271"/>
    </source>
</evidence>
<organism evidence="1 2">
    <name type="scientific">Larkinella knui</name>
    <dbReference type="NCBI Taxonomy" id="2025310"/>
    <lineage>
        <taxon>Bacteria</taxon>
        <taxon>Pseudomonadati</taxon>
        <taxon>Bacteroidota</taxon>
        <taxon>Cytophagia</taxon>
        <taxon>Cytophagales</taxon>
        <taxon>Spirosomataceae</taxon>
        <taxon>Larkinella</taxon>
    </lineage>
</organism>
<dbReference type="InterPro" id="IPR036520">
    <property type="entry name" value="UPF0759_sf"/>
</dbReference>
<accession>A0A3P1CPC2</accession>
<dbReference type="OrthoDB" id="9780310at2"/>
<dbReference type="SUPFAM" id="SSF117396">
    <property type="entry name" value="TM1631-like"/>
    <property type="match status" value="1"/>
</dbReference>
<dbReference type="InterPro" id="IPR002763">
    <property type="entry name" value="DUF72"/>
</dbReference>
<keyword evidence="2" id="KW-1185">Reference proteome</keyword>
<proteinExistence type="predicted"/>
<dbReference type="Gene3D" id="3.20.20.410">
    <property type="entry name" value="Protein of unknown function UPF0759"/>
    <property type="match status" value="1"/>
</dbReference>
<dbReference type="AlphaFoldDB" id="A0A3P1CPC2"/>
<dbReference type="PANTHER" id="PTHR30348">
    <property type="entry name" value="UNCHARACTERIZED PROTEIN YECE"/>
    <property type="match status" value="1"/>
</dbReference>
<dbReference type="Pfam" id="PF01904">
    <property type="entry name" value="DUF72"/>
    <property type="match status" value="1"/>
</dbReference>
<reference evidence="1 2" key="1">
    <citation type="submission" date="2018-11" db="EMBL/GenBank/DDBJ databases">
        <authorList>
            <person name="Zhou Z."/>
            <person name="Wang G."/>
        </authorList>
    </citation>
    <scope>NUCLEOTIDE SEQUENCE [LARGE SCALE GENOMIC DNA]</scope>
    <source>
        <strain evidence="1 2">KCTC42998</strain>
    </source>
</reference>
<dbReference type="EMBL" id="RQJP01000002">
    <property type="protein sequence ID" value="RRB15078.1"/>
    <property type="molecule type" value="Genomic_DNA"/>
</dbReference>
<sequence length="248" mass="28954">MVNPVQIGTCGFGRPKTEYAQRLSCVEVQQTFYQPPRLATLENWRRQVPAEFEFTLKAWQLITHEARSPTYKRLKKELSEAERQQAGSFKATEVVEEAWQVTLACAKALEAKTVLFQCPASFRPTRENIANLERFFSQIDRRQLNLGWEPRGAWDREVVEGLCTDLNLWHVVDPFVTSTVTPEQAYFRLHGRRGWRYQYEEQELRELMELLPESRNAYVFFNNVHMLEDALLFQKILGHPTDAAEIEG</sequence>
<comment type="caution">
    <text evidence="1">The sequence shown here is derived from an EMBL/GenBank/DDBJ whole genome shotgun (WGS) entry which is preliminary data.</text>
</comment>